<evidence type="ECO:0000313" key="3">
    <source>
        <dbReference type="Proteomes" id="UP000027822"/>
    </source>
</evidence>
<dbReference type="EMBL" id="JOTN01000003">
    <property type="protein sequence ID" value="KEK20458.1"/>
    <property type="molecule type" value="Genomic_DNA"/>
</dbReference>
<dbReference type="PANTHER" id="PTHR43736:SF2">
    <property type="entry name" value="MUTT_NUDIX FAMILY PROTEIN"/>
    <property type="match status" value="1"/>
</dbReference>
<dbReference type="Pfam" id="PF00293">
    <property type="entry name" value="NUDIX"/>
    <property type="match status" value="1"/>
</dbReference>
<feature type="domain" description="Nudix hydrolase" evidence="1">
    <location>
        <begin position="2"/>
        <end position="138"/>
    </location>
</feature>
<sequence>MKVRNSVKALIVRDEHILAIKKRDDDGYYYVLVGGGQEPGETFLETVKRECVEEIGAEVQPHELLFIREYIGKNHEHAAFDYNTHQVEYMFSCTLLTEPDVNKATELDTDQIGIEWIPLAKIEEYRLYPRALGERLKKHFVKGERVEVYLGDVN</sequence>
<reference evidence="2 3" key="1">
    <citation type="submission" date="2014-06" db="EMBL/GenBank/DDBJ databases">
        <title>Draft genome sequence of Bacillus manliponensis JCM 15802 (MCCC 1A00708).</title>
        <authorList>
            <person name="Lai Q."/>
            <person name="Liu Y."/>
            <person name="Shao Z."/>
        </authorList>
    </citation>
    <scope>NUCLEOTIDE SEQUENCE [LARGE SCALE GENOMIC DNA]</scope>
    <source>
        <strain evidence="2 3">JCM 15802</strain>
    </source>
</reference>
<name>A0A073KDV2_9BACI</name>
<dbReference type="GO" id="GO:0016787">
    <property type="term" value="F:hydrolase activity"/>
    <property type="evidence" value="ECO:0007669"/>
    <property type="project" value="UniProtKB-KW"/>
</dbReference>
<dbReference type="eggNOG" id="COG1051">
    <property type="taxonomic scope" value="Bacteria"/>
</dbReference>
<organism evidence="2 3">
    <name type="scientific">Bacillus manliponensis</name>
    <dbReference type="NCBI Taxonomy" id="574376"/>
    <lineage>
        <taxon>Bacteria</taxon>
        <taxon>Bacillati</taxon>
        <taxon>Bacillota</taxon>
        <taxon>Bacilli</taxon>
        <taxon>Bacillales</taxon>
        <taxon>Bacillaceae</taxon>
        <taxon>Bacillus</taxon>
        <taxon>Bacillus cereus group</taxon>
    </lineage>
</organism>
<proteinExistence type="predicted"/>
<dbReference type="InterPro" id="IPR015797">
    <property type="entry name" value="NUDIX_hydrolase-like_dom_sf"/>
</dbReference>
<accession>A0A073KDV2</accession>
<keyword evidence="2" id="KW-0378">Hydrolase</keyword>
<comment type="caution">
    <text evidence="2">The sequence shown here is derived from an EMBL/GenBank/DDBJ whole genome shotgun (WGS) entry which is preliminary data.</text>
</comment>
<evidence type="ECO:0000259" key="1">
    <source>
        <dbReference type="PROSITE" id="PS51462"/>
    </source>
</evidence>
<gene>
    <name evidence="2" type="ORF">BAMA_13635</name>
</gene>
<dbReference type="CDD" id="cd18880">
    <property type="entry name" value="NUDIX_ADPRase"/>
    <property type="match status" value="1"/>
</dbReference>
<dbReference type="PANTHER" id="PTHR43736">
    <property type="entry name" value="ADP-RIBOSE PYROPHOSPHATASE"/>
    <property type="match status" value="1"/>
</dbReference>
<dbReference type="STRING" id="574376.BAMA_13635"/>
<evidence type="ECO:0000313" key="2">
    <source>
        <dbReference type="EMBL" id="KEK20458.1"/>
    </source>
</evidence>
<dbReference type="InterPro" id="IPR000086">
    <property type="entry name" value="NUDIX_hydrolase_dom"/>
</dbReference>
<dbReference type="OrthoDB" id="65827at2"/>
<keyword evidence="3" id="KW-1185">Reference proteome</keyword>
<dbReference type="AlphaFoldDB" id="A0A073KDV2"/>
<dbReference type="RefSeq" id="WP_034636528.1">
    <property type="nucleotide sequence ID" value="NZ_CBCSJC010000004.1"/>
</dbReference>
<dbReference type="SUPFAM" id="SSF55811">
    <property type="entry name" value="Nudix"/>
    <property type="match status" value="1"/>
</dbReference>
<dbReference type="Gene3D" id="3.90.79.10">
    <property type="entry name" value="Nucleoside Triphosphate Pyrophosphohydrolase"/>
    <property type="match status" value="1"/>
</dbReference>
<protein>
    <submittedName>
        <fullName evidence="2">NUDIX hydrolase</fullName>
    </submittedName>
</protein>
<dbReference type="PROSITE" id="PS51462">
    <property type="entry name" value="NUDIX"/>
    <property type="match status" value="1"/>
</dbReference>
<dbReference type="Proteomes" id="UP000027822">
    <property type="component" value="Unassembled WGS sequence"/>
</dbReference>